<accession>A0A9D4S2P2</accession>
<organism evidence="1 2">
    <name type="scientific">Dreissena polymorpha</name>
    <name type="common">Zebra mussel</name>
    <name type="synonym">Mytilus polymorpha</name>
    <dbReference type="NCBI Taxonomy" id="45954"/>
    <lineage>
        <taxon>Eukaryota</taxon>
        <taxon>Metazoa</taxon>
        <taxon>Spiralia</taxon>
        <taxon>Lophotrochozoa</taxon>
        <taxon>Mollusca</taxon>
        <taxon>Bivalvia</taxon>
        <taxon>Autobranchia</taxon>
        <taxon>Heteroconchia</taxon>
        <taxon>Euheterodonta</taxon>
        <taxon>Imparidentia</taxon>
        <taxon>Neoheterodontei</taxon>
        <taxon>Myida</taxon>
        <taxon>Dreissenoidea</taxon>
        <taxon>Dreissenidae</taxon>
        <taxon>Dreissena</taxon>
    </lineage>
</organism>
<gene>
    <name evidence="1" type="ORF">DPMN_013635</name>
</gene>
<reference evidence="1" key="2">
    <citation type="submission" date="2020-11" db="EMBL/GenBank/DDBJ databases">
        <authorList>
            <person name="McCartney M.A."/>
            <person name="Auch B."/>
            <person name="Kono T."/>
            <person name="Mallez S."/>
            <person name="Becker A."/>
            <person name="Gohl D.M."/>
            <person name="Silverstein K.A.T."/>
            <person name="Koren S."/>
            <person name="Bechman K.B."/>
            <person name="Herman A."/>
            <person name="Abrahante J.E."/>
            <person name="Garbe J."/>
        </authorList>
    </citation>
    <scope>NUCLEOTIDE SEQUENCE</scope>
    <source>
        <strain evidence="1">Duluth1</strain>
        <tissue evidence="1">Whole animal</tissue>
    </source>
</reference>
<dbReference type="EMBL" id="JAIWYP010000001">
    <property type="protein sequence ID" value="KAH3889576.1"/>
    <property type="molecule type" value="Genomic_DNA"/>
</dbReference>
<dbReference type="Proteomes" id="UP000828390">
    <property type="component" value="Unassembled WGS sequence"/>
</dbReference>
<evidence type="ECO:0000313" key="2">
    <source>
        <dbReference type="Proteomes" id="UP000828390"/>
    </source>
</evidence>
<reference evidence="1" key="1">
    <citation type="journal article" date="2019" name="bioRxiv">
        <title>The Genome of the Zebra Mussel, Dreissena polymorpha: A Resource for Invasive Species Research.</title>
        <authorList>
            <person name="McCartney M.A."/>
            <person name="Auch B."/>
            <person name="Kono T."/>
            <person name="Mallez S."/>
            <person name="Zhang Y."/>
            <person name="Obille A."/>
            <person name="Becker A."/>
            <person name="Abrahante J.E."/>
            <person name="Garbe J."/>
            <person name="Badalamenti J.P."/>
            <person name="Herman A."/>
            <person name="Mangelson H."/>
            <person name="Liachko I."/>
            <person name="Sullivan S."/>
            <person name="Sone E.D."/>
            <person name="Koren S."/>
            <person name="Silverstein K.A.T."/>
            <person name="Beckman K.B."/>
            <person name="Gohl D.M."/>
        </authorList>
    </citation>
    <scope>NUCLEOTIDE SEQUENCE</scope>
    <source>
        <strain evidence="1">Duluth1</strain>
        <tissue evidence="1">Whole animal</tissue>
    </source>
</reference>
<comment type="caution">
    <text evidence="1">The sequence shown here is derived from an EMBL/GenBank/DDBJ whole genome shotgun (WGS) entry which is preliminary data.</text>
</comment>
<protein>
    <submittedName>
        <fullName evidence="1">Uncharacterized protein</fullName>
    </submittedName>
</protein>
<evidence type="ECO:0000313" key="1">
    <source>
        <dbReference type="EMBL" id="KAH3889576.1"/>
    </source>
</evidence>
<dbReference type="AlphaFoldDB" id="A0A9D4S2P2"/>
<name>A0A9D4S2P2_DREPO</name>
<keyword evidence="2" id="KW-1185">Reference proteome</keyword>
<sequence length="60" mass="6854">MKSAKALSRYGYGVGISKEKSKIIVKSRANTREDITMYCGRLEKCAELQVLGRNPAQRWY</sequence>
<proteinExistence type="predicted"/>